<accession>X0SHH5</accession>
<evidence type="ECO:0000256" key="2">
    <source>
        <dbReference type="ARBA" id="ARBA00023004"/>
    </source>
</evidence>
<gene>
    <name evidence="4" type="ORF">S01H1_10923</name>
</gene>
<dbReference type="PANTHER" id="PTHR43432">
    <property type="entry name" value="SLR0285 PROTEIN"/>
    <property type="match status" value="1"/>
</dbReference>
<keyword evidence="3" id="KW-0411">Iron-sulfur</keyword>
<proteinExistence type="predicted"/>
<dbReference type="AlphaFoldDB" id="X0SHH5"/>
<dbReference type="PANTHER" id="PTHR43432:SF3">
    <property type="entry name" value="SLR0285 PROTEIN"/>
    <property type="match status" value="1"/>
</dbReference>
<evidence type="ECO:0000313" key="4">
    <source>
        <dbReference type="EMBL" id="GAF75367.1"/>
    </source>
</evidence>
<dbReference type="EMBL" id="BARS01005565">
    <property type="protein sequence ID" value="GAF75367.1"/>
    <property type="molecule type" value="Genomic_DNA"/>
</dbReference>
<dbReference type="GO" id="GO:0046872">
    <property type="term" value="F:metal ion binding"/>
    <property type="evidence" value="ECO:0007669"/>
    <property type="project" value="UniProtKB-KW"/>
</dbReference>
<dbReference type="GO" id="GO:0051536">
    <property type="term" value="F:iron-sulfur cluster binding"/>
    <property type="evidence" value="ECO:0007669"/>
    <property type="project" value="UniProtKB-KW"/>
</dbReference>
<dbReference type="InterPro" id="IPR007197">
    <property type="entry name" value="rSAM"/>
</dbReference>
<organism evidence="4">
    <name type="scientific">marine sediment metagenome</name>
    <dbReference type="NCBI Taxonomy" id="412755"/>
    <lineage>
        <taxon>unclassified sequences</taxon>
        <taxon>metagenomes</taxon>
        <taxon>ecological metagenomes</taxon>
    </lineage>
</organism>
<evidence type="ECO:0000256" key="1">
    <source>
        <dbReference type="ARBA" id="ARBA00022723"/>
    </source>
</evidence>
<keyword evidence="1" id="KW-0479">Metal-binding</keyword>
<evidence type="ECO:0008006" key="5">
    <source>
        <dbReference type="Google" id="ProtNLM"/>
    </source>
</evidence>
<comment type="caution">
    <text evidence="4">The sequence shown here is derived from an EMBL/GenBank/DDBJ whole genome shotgun (WGS) entry which is preliminary data.</text>
</comment>
<keyword evidence="2" id="KW-0408">Iron</keyword>
<dbReference type="InterPro" id="IPR040086">
    <property type="entry name" value="MJ0683-like"/>
</dbReference>
<protein>
    <recommendedName>
        <fullName evidence="5">Radical SAM core domain-containing protein</fullName>
    </recommendedName>
</protein>
<dbReference type="SFLD" id="SFLDS00029">
    <property type="entry name" value="Radical_SAM"/>
    <property type="match status" value="1"/>
</dbReference>
<feature type="non-terminal residue" evidence="4">
    <location>
        <position position="83"/>
    </location>
</feature>
<sequence length="83" mass="9644">MKIKEIKAKSVLVKTKLPVGDFVINPYIGCSHACVYCYARFMKRFTGHNEPWGSFVDVKINTPEILKKQLKPFKPFKLLKQRT</sequence>
<dbReference type="GO" id="GO:0003824">
    <property type="term" value="F:catalytic activity"/>
    <property type="evidence" value="ECO:0007669"/>
    <property type="project" value="InterPro"/>
</dbReference>
<evidence type="ECO:0000256" key="3">
    <source>
        <dbReference type="ARBA" id="ARBA00023014"/>
    </source>
</evidence>
<name>X0SHH5_9ZZZZ</name>
<reference evidence="4" key="1">
    <citation type="journal article" date="2014" name="Front. Microbiol.">
        <title>High frequency of phylogenetically diverse reductive dehalogenase-homologous genes in deep subseafloor sedimentary metagenomes.</title>
        <authorList>
            <person name="Kawai M."/>
            <person name="Futagami T."/>
            <person name="Toyoda A."/>
            <person name="Takaki Y."/>
            <person name="Nishi S."/>
            <person name="Hori S."/>
            <person name="Arai W."/>
            <person name="Tsubouchi T."/>
            <person name="Morono Y."/>
            <person name="Uchiyama I."/>
            <person name="Ito T."/>
            <person name="Fujiyama A."/>
            <person name="Inagaki F."/>
            <person name="Takami H."/>
        </authorList>
    </citation>
    <scope>NUCLEOTIDE SEQUENCE</scope>
    <source>
        <strain evidence="4">Expedition CK06-06</strain>
    </source>
</reference>
<dbReference type="SFLD" id="SFLDG01084">
    <property type="entry name" value="Uncharacterised_Radical_SAM_Su"/>
    <property type="match status" value="1"/>
</dbReference>